<dbReference type="PROSITE" id="PS51318">
    <property type="entry name" value="TAT"/>
    <property type="match status" value="1"/>
</dbReference>
<reference evidence="3 4" key="1">
    <citation type="submission" date="2023-08" db="EMBL/GenBank/DDBJ databases">
        <authorList>
            <person name="Girao M."/>
            <person name="Carvalho M.F."/>
        </authorList>
    </citation>
    <scope>NUCLEOTIDE SEQUENCE [LARGE SCALE GENOMIC DNA]</scope>
    <source>
        <strain evidence="3 4">CT-R113</strain>
    </source>
</reference>
<evidence type="ECO:0000256" key="1">
    <source>
        <dbReference type="SAM" id="MobiDB-lite"/>
    </source>
</evidence>
<evidence type="ECO:0000313" key="3">
    <source>
        <dbReference type="EMBL" id="MEE2037610.1"/>
    </source>
</evidence>
<feature type="chain" id="PRO_5045530431" description="DUF4333 domain-containing protein" evidence="2">
    <location>
        <begin position="25"/>
        <end position="222"/>
    </location>
</feature>
<keyword evidence="4" id="KW-1185">Reference proteome</keyword>
<comment type="caution">
    <text evidence="3">The sequence shown here is derived from an EMBL/GenBank/DDBJ whole genome shotgun (WGS) entry which is preliminary data.</text>
</comment>
<gene>
    <name evidence="3" type="ORF">Q8791_10300</name>
</gene>
<evidence type="ECO:0008006" key="5">
    <source>
        <dbReference type="Google" id="ProtNLM"/>
    </source>
</evidence>
<protein>
    <recommendedName>
        <fullName evidence="5">DUF4333 domain-containing protein</fullName>
    </recommendedName>
</protein>
<proteinExistence type="predicted"/>
<evidence type="ECO:0000313" key="4">
    <source>
        <dbReference type="Proteomes" id="UP001356095"/>
    </source>
</evidence>
<keyword evidence="2" id="KW-0732">Signal</keyword>
<dbReference type="InterPro" id="IPR006311">
    <property type="entry name" value="TAT_signal"/>
</dbReference>
<dbReference type="Proteomes" id="UP001356095">
    <property type="component" value="Unassembled WGS sequence"/>
</dbReference>
<sequence length="222" mass="23398">MLNPALTRRIALGVAAAGSALVLAACGGAAPEPEAAPEAAEVTEEETPQVDTADFNQGPIPDAAPEVTAEDLPAEPDSSAPLGDRIAWEALEQVSVFASVVDPDATSECPKIAGTEGETATCTVNFLGEEFEYAITVESSGILVSYQPQLVDGPLIRETVEDTLRVQADTEYVLCDMEADLVRGEPDTDAPFTCQALDEETGEVDEYTLSISMYGAFTFFVV</sequence>
<feature type="signal peptide" evidence="2">
    <location>
        <begin position="1"/>
        <end position="24"/>
    </location>
</feature>
<dbReference type="EMBL" id="JAUZMY010000008">
    <property type="protein sequence ID" value="MEE2037610.1"/>
    <property type="molecule type" value="Genomic_DNA"/>
</dbReference>
<accession>A0ABU7K5T8</accession>
<feature type="compositionally biased region" description="Low complexity" evidence="1">
    <location>
        <begin position="31"/>
        <end position="40"/>
    </location>
</feature>
<evidence type="ECO:0000256" key="2">
    <source>
        <dbReference type="SAM" id="SignalP"/>
    </source>
</evidence>
<name>A0ABU7K5T8_9ACTN</name>
<organism evidence="3 4">
    <name type="scientific">Nocardiopsis codii</name>
    <dbReference type="NCBI Taxonomy" id="3065942"/>
    <lineage>
        <taxon>Bacteria</taxon>
        <taxon>Bacillati</taxon>
        <taxon>Actinomycetota</taxon>
        <taxon>Actinomycetes</taxon>
        <taxon>Streptosporangiales</taxon>
        <taxon>Nocardiopsidaceae</taxon>
        <taxon>Nocardiopsis</taxon>
    </lineage>
</organism>
<dbReference type="RefSeq" id="WP_330091407.1">
    <property type="nucleotide sequence ID" value="NZ_JAUZMY010000008.1"/>
</dbReference>
<feature type="region of interest" description="Disordered" evidence="1">
    <location>
        <begin position="31"/>
        <end position="81"/>
    </location>
</feature>